<dbReference type="GO" id="GO:0044571">
    <property type="term" value="P:[2Fe-2S] cluster assembly"/>
    <property type="evidence" value="ECO:0007669"/>
    <property type="project" value="InterPro"/>
</dbReference>
<dbReference type="SUPFAM" id="SSF46565">
    <property type="entry name" value="Chaperone J-domain"/>
    <property type="match status" value="1"/>
</dbReference>
<reference evidence="9" key="1">
    <citation type="submission" date="2015-07" db="EMBL/GenBank/DDBJ databases">
        <title>Transcriptome Assembly of Anthurium amnicola.</title>
        <authorList>
            <person name="Suzuki J."/>
        </authorList>
    </citation>
    <scope>NUCLEOTIDE SEQUENCE</scope>
</reference>
<dbReference type="Pfam" id="PF07743">
    <property type="entry name" value="HSCB_C"/>
    <property type="match status" value="1"/>
</dbReference>
<dbReference type="NCBIfam" id="TIGR00714">
    <property type="entry name" value="hscB"/>
    <property type="match status" value="1"/>
</dbReference>
<dbReference type="InterPro" id="IPR036386">
    <property type="entry name" value="HscB_C_sf"/>
</dbReference>
<name>A0A1D1YB58_9ARAE</name>
<keyword evidence="6" id="KW-0143">Chaperone</keyword>
<evidence type="ECO:0000256" key="6">
    <source>
        <dbReference type="ARBA" id="ARBA00023186"/>
    </source>
</evidence>
<dbReference type="GO" id="GO:0051259">
    <property type="term" value="P:protein complex oligomerization"/>
    <property type="evidence" value="ECO:0007669"/>
    <property type="project" value="InterPro"/>
</dbReference>
<dbReference type="Gene3D" id="1.20.1280.20">
    <property type="entry name" value="HscB, C-terminal domain"/>
    <property type="match status" value="1"/>
</dbReference>
<dbReference type="EMBL" id="GDJX01016073">
    <property type="protein sequence ID" value="JAT51863.1"/>
    <property type="molecule type" value="Transcribed_RNA"/>
</dbReference>
<proteinExistence type="inferred from homology"/>
<dbReference type="InterPro" id="IPR001623">
    <property type="entry name" value="DnaJ_domain"/>
</dbReference>
<keyword evidence="7" id="KW-0175">Coiled coil</keyword>
<evidence type="ECO:0000313" key="9">
    <source>
        <dbReference type="EMBL" id="JAT51863.1"/>
    </source>
</evidence>
<dbReference type="CDD" id="cd06257">
    <property type="entry name" value="DnaJ"/>
    <property type="match status" value="1"/>
</dbReference>
<dbReference type="SUPFAM" id="SSF47144">
    <property type="entry name" value="HSC20 (HSCB), C-terminal oligomerisation domain"/>
    <property type="match status" value="1"/>
</dbReference>
<feature type="domain" description="J" evidence="8">
    <location>
        <begin position="139"/>
        <end position="211"/>
    </location>
</feature>
<comment type="subcellular location">
    <subcellularLocation>
        <location evidence="2">Cytoplasm</location>
    </subcellularLocation>
    <subcellularLocation>
        <location evidence="1">Mitochondrion</location>
    </subcellularLocation>
</comment>
<accession>A0A1D1YB58</accession>
<evidence type="ECO:0000259" key="8">
    <source>
        <dbReference type="PROSITE" id="PS50076"/>
    </source>
</evidence>
<comment type="similarity">
    <text evidence="3">Belongs to the HscB family.</text>
</comment>
<keyword evidence="5" id="KW-0496">Mitochondrion</keyword>
<evidence type="ECO:0000256" key="1">
    <source>
        <dbReference type="ARBA" id="ARBA00004173"/>
    </source>
</evidence>
<dbReference type="PROSITE" id="PS50076">
    <property type="entry name" value="DNAJ_2"/>
    <property type="match status" value="1"/>
</dbReference>
<feature type="coiled-coil region" evidence="7">
    <location>
        <begin position="237"/>
        <end position="264"/>
    </location>
</feature>
<dbReference type="PANTHER" id="PTHR14021">
    <property type="entry name" value="IRON-SULFUR CLUSTER CO-CHAPERONE PROTEIN HSCB"/>
    <property type="match status" value="1"/>
</dbReference>
<dbReference type="PANTHER" id="PTHR14021:SF15">
    <property type="entry name" value="IRON-SULFUR CLUSTER CO-CHAPERONE PROTEIN HSCB"/>
    <property type="match status" value="1"/>
</dbReference>
<dbReference type="FunFam" id="1.10.287.110:FF:000082">
    <property type="entry name" value="Iron-sulfur cluster co-chaperone protein HscB, mitochondrial"/>
    <property type="match status" value="1"/>
</dbReference>
<dbReference type="GO" id="GO:0005783">
    <property type="term" value="C:endoplasmic reticulum"/>
    <property type="evidence" value="ECO:0007669"/>
    <property type="project" value="UniProtKB-ARBA"/>
</dbReference>
<dbReference type="SMART" id="SM00271">
    <property type="entry name" value="DnaJ"/>
    <property type="match status" value="1"/>
</dbReference>
<dbReference type="GO" id="GO:0051087">
    <property type="term" value="F:protein-folding chaperone binding"/>
    <property type="evidence" value="ECO:0007669"/>
    <property type="project" value="InterPro"/>
</dbReference>
<evidence type="ECO:0000256" key="7">
    <source>
        <dbReference type="SAM" id="Coils"/>
    </source>
</evidence>
<dbReference type="AlphaFoldDB" id="A0A1D1YB58"/>
<organism evidence="9">
    <name type="scientific">Anthurium amnicola</name>
    <dbReference type="NCBI Taxonomy" id="1678845"/>
    <lineage>
        <taxon>Eukaryota</taxon>
        <taxon>Viridiplantae</taxon>
        <taxon>Streptophyta</taxon>
        <taxon>Embryophyta</taxon>
        <taxon>Tracheophyta</taxon>
        <taxon>Spermatophyta</taxon>
        <taxon>Magnoliopsida</taxon>
        <taxon>Liliopsida</taxon>
        <taxon>Araceae</taxon>
        <taxon>Pothoideae</taxon>
        <taxon>Potheae</taxon>
        <taxon>Anthurium</taxon>
    </lineage>
</organism>
<gene>
    <name evidence="9" type="primary">Hscb_0</name>
    <name evidence="9" type="ORF">g.117862</name>
</gene>
<evidence type="ECO:0000256" key="3">
    <source>
        <dbReference type="ARBA" id="ARBA00010476"/>
    </source>
</evidence>
<sequence>MWKTRSGRGFLVATASTTSPAAAGTALLPLPAHEVLRNHRHQLASLQPFLATLRLLLRLPTSVKPSPSVGSVDSIRWRSCSYSSGASPNGGGDAEGGGDASDAVAACWNCGTTGPSSPSAPFLACGACGSVQPVDTSVDYFQIFGLERKYELRSDGLENKYKDWQKKLHPDLVHTKSETERSYAAEQSARVIDAYRTLNRPLSRALYLLKLEGLHVDEEKTISDSELLAEVLEIREAVEEARNSQALEQIKSELQEKLQSWSNSFAEAFKDGKIEDAVTSTQRMRYYERAIEEIVKKL</sequence>
<evidence type="ECO:0000256" key="2">
    <source>
        <dbReference type="ARBA" id="ARBA00004496"/>
    </source>
</evidence>
<keyword evidence="4" id="KW-0963">Cytoplasm</keyword>
<dbReference type="InterPro" id="IPR004640">
    <property type="entry name" value="HscB"/>
</dbReference>
<dbReference type="InterPro" id="IPR036869">
    <property type="entry name" value="J_dom_sf"/>
</dbReference>
<evidence type="ECO:0000256" key="4">
    <source>
        <dbReference type="ARBA" id="ARBA00022490"/>
    </source>
</evidence>
<dbReference type="InterPro" id="IPR009073">
    <property type="entry name" value="HscB_oligo_C"/>
</dbReference>
<protein>
    <submittedName>
        <fullName evidence="9">Iron-sulfur cluster co-chaperone protein HscB, mitochondrial</fullName>
    </submittedName>
</protein>
<evidence type="ECO:0000256" key="5">
    <source>
        <dbReference type="ARBA" id="ARBA00023128"/>
    </source>
</evidence>
<dbReference type="GO" id="GO:0001671">
    <property type="term" value="F:ATPase activator activity"/>
    <property type="evidence" value="ECO:0007669"/>
    <property type="project" value="InterPro"/>
</dbReference>
<dbReference type="Gene3D" id="1.10.287.110">
    <property type="entry name" value="DnaJ domain"/>
    <property type="match status" value="1"/>
</dbReference>
<dbReference type="GO" id="GO:0005739">
    <property type="term" value="C:mitochondrion"/>
    <property type="evidence" value="ECO:0007669"/>
    <property type="project" value="UniProtKB-SubCell"/>
</dbReference>
<dbReference type="FunFam" id="1.20.1280.20:FF:000002">
    <property type="entry name" value="HscB mitochondrial iron-sulfur cluster co-chaperone"/>
    <property type="match status" value="1"/>
</dbReference>